<dbReference type="Pfam" id="PF00069">
    <property type="entry name" value="Pkinase"/>
    <property type="match status" value="1"/>
</dbReference>
<evidence type="ECO:0000256" key="10">
    <source>
        <dbReference type="SAM" id="MobiDB-lite"/>
    </source>
</evidence>
<dbReference type="PROSITE" id="PS00107">
    <property type="entry name" value="PROTEIN_KINASE_ATP"/>
    <property type="match status" value="1"/>
</dbReference>
<keyword evidence="6 9" id="KW-0067">ATP-binding</keyword>
<sequence>MRENFYRVENTVTADADQVPFVSWWTAVPLAHCLPMEDCGSTALEGDPTKGPAMQTASEPHKSLSLAHRHLSRRNGLSKLCQSRMALSEDTWSSYCLSSLAAQNICTSKLHCPVAPEQVDLAGSLGSVSCCSLLRGLASGRSTPLLPAPVCNPNKAVFTVDAKTTEILVANDKACQLLGYSSHDLIGQKLTRFFLKPDSDVVEALSEEHVEADGRAAVVFGTVVDVVSRGGEKVPVSVWMKRVRQEHSLCCVVVLEPVERVSAWVAFQSDGTVTSCDNPFAHLLGYASGEEVVGQLITDLIPSVQLPTPSEHIPKNLEIQRSVGRARDGTTFPLSLKLKLEPSSEDADDSTAAPAGGYSASVWVFSTISGLITLLPDGTIYGINRSFALTLFGYGEAALLGKNITFLIPGFYRCMDLAYGSSLPLLDLADCPDTGTQSGPGGTTGDAQEGWSPASAAEGETWPPSPEPRADTETLKLVGSPGSPPRAQAHSDAGGRLPSSLQTTRPGLGVDSISEGSPPAPGQHLSPEDQQNIPEGSPLAQEQLLREIQWNTLAGSPPAGGQRSWAERQQPAAVCSFTQDLLGGSRLDPVDTKPFASHADSEAPVLTADRSGATETCGPCQEAQLGRRHSGSASTPSTRADAPEARPQAAGQPAGEGLLHGAGCRVECGGQQGGRGLARSAPGTVQLSSSTPSLDELWLGMREDREELQTCLVKEQLSVSGFAGPLDVSHAKLGPAEQPPPSASVSLCDLGGTALCGGRSGSSSACYARATDLPGVLEAPEADENSFSWNLKELFLSEQTERTSLSCSCTTSEPGWTPSPSLVGSDVDVGVLHGPRSDVLDDRELLLLTGTYFHLGEGWRFRESCLGLGGTGPSETCLVSSEHCEVSGRESPGCVPPVSGASSEDTCPLEEPRLTLQVTSTPVSRDGSVMLGAASLQPEIQEGTYVGSCYHQDGSELSVQFEVKRVELQGSATLFCCWLVKDLLHGRDSALRTRLLLASLPGSAHTTWELPRSRLGESQVLGARPWFEELPKAVELEGLAACEGAYSRKYSTLSPVGSGAFGFVWTAVDKEANKEVVVKFIKKEKVLEDCWVEDPKLGRVTLEIAILSRVEHANIIKVLDVFENQGFFQLVMEKHGSGLDLFAFIDRHPNLDEPLASYIFRQLLKSPVASGFQLVSAVGYLHSQSVLHRDIKDENVVIAEDFSIKLIDFGSAAYLDAGRLFYTFCGTIEYCAPEVLLGNPYKGPELEMWSMGVTLYTLIFEENPFCELEETMEAAINPPYLVSEDLMNLMSGLLQPVPEQRTTLEKLATDPWVTQPVNLAEYTWDEVCRVNKPESRVLSTVGLEMEARSPRSGSGPELHRAPCTRAGP</sequence>
<proteinExistence type="predicted"/>
<dbReference type="CDD" id="cd14004">
    <property type="entry name" value="STKc_PASK"/>
    <property type="match status" value="1"/>
</dbReference>
<dbReference type="SMART" id="SM00220">
    <property type="entry name" value="S_TKc"/>
    <property type="match status" value="1"/>
</dbReference>
<dbReference type="PROSITE" id="PS50011">
    <property type="entry name" value="PROTEIN_KINASE_DOM"/>
    <property type="match status" value="1"/>
</dbReference>
<evidence type="ECO:0000256" key="6">
    <source>
        <dbReference type="ARBA" id="ARBA00022840"/>
    </source>
</evidence>
<dbReference type="InterPro" id="IPR017441">
    <property type="entry name" value="Protein_kinase_ATP_BS"/>
</dbReference>
<dbReference type="RefSeq" id="XP_072818114.1">
    <property type="nucleotide sequence ID" value="XM_072962013.1"/>
</dbReference>
<keyword evidence="4 9" id="KW-0547">Nucleotide-binding</keyword>
<evidence type="ECO:0000256" key="9">
    <source>
        <dbReference type="PROSITE-ProRule" id="PRU10141"/>
    </source>
</evidence>
<dbReference type="Gene3D" id="1.10.510.10">
    <property type="entry name" value="Transferase(Phosphotransferase) domain 1"/>
    <property type="match status" value="1"/>
</dbReference>
<dbReference type="PANTHER" id="PTHR24346">
    <property type="entry name" value="MAP/MICROTUBULE AFFINITY-REGULATING KINASE"/>
    <property type="match status" value="1"/>
</dbReference>
<dbReference type="CDD" id="cd00130">
    <property type="entry name" value="PAS"/>
    <property type="match status" value="3"/>
</dbReference>
<keyword evidence="2" id="KW-0723">Serine/threonine-protein kinase</keyword>
<dbReference type="SUPFAM" id="SSF55785">
    <property type="entry name" value="PYP-like sensor domain (PAS domain)"/>
    <property type="match status" value="1"/>
</dbReference>
<evidence type="ECO:0000256" key="3">
    <source>
        <dbReference type="ARBA" id="ARBA00022679"/>
    </source>
</evidence>
<reference evidence="14" key="1">
    <citation type="submission" date="2025-08" db="UniProtKB">
        <authorList>
            <consortium name="RefSeq"/>
        </authorList>
    </citation>
    <scope>IDENTIFICATION</scope>
</reference>
<dbReference type="InterPro" id="IPR000014">
    <property type="entry name" value="PAS"/>
</dbReference>
<keyword evidence="5 14" id="KW-0418">Kinase</keyword>
<dbReference type="Pfam" id="PF13426">
    <property type="entry name" value="PAS_9"/>
    <property type="match status" value="1"/>
</dbReference>
<feature type="region of interest" description="Disordered" evidence="10">
    <location>
        <begin position="1345"/>
        <end position="1368"/>
    </location>
</feature>
<evidence type="ECO:0000313" key="13">
    <source>
        <dbReference type="Proteomes" id="UP001652581"/>
    </source>
</evidence>
<dbReference type="Gene3D" id="3.30.450.20">
    <property type="entry name" value="PAS domain"/>
    <property type="match status" value="1"/>
</dbReference>
<dbReference type="NCBIfam" id="TIGR00229">
    <property type="entry name" value="sensory_box"/>
    <property type="match status" value="1"/>
</dbReference>
<protein>
    <recommendedName>
        <fullName evidence="1">non-specific serine/threonine protein kinase</fullName>
        <ecNumber evidence="1">2.7.11.1</ecNumber>
    </recommendedName>
</protein>
<accession>A0ABM5DB28</accession>
<evidence type="ECO:0000256" key="4">
    <source>
        <dbReference type="ARBA" id="ARBA00022741"/>
    </source>
</evidence>
<dbReference type="Gene3D" id="3.30.200.20">
    <property type="entry name" value="Phosphorylase Kinase, domain 1"/>
    <property type="match status" value="1"/>
</dbReference>
<feature type="domain" description="PAS" evidence="12">
    <location>
        <begin position="157"/>
        <end position="199"/>
    </location>
</feature>
<dbReference type="GeneID" id="102534111"/>
<name>A0ABM5DB28_VICPA</name>
<dbReference type="InterPro" id="IPR035965">
    <property type="entry name" value="PAS-like_dom_sf"/>
</dbReference>
<comment type="catalytic activity">
    <reaction evidence="8">
        <text>L-seryl-[protein] + ATP = O-phospho-L-seryl-[protein] + ADP + H(+)</text>
        <dbReference type="Rhea" id="RHEA:17989"/>
        <dbReference type="Rhea" id="RHEA-COMP:9863"/>
        <dbReference type="Rhea" id="RHEA-COMP:11604"/>
        <dbReference type="ChEBI" id="CHEBI:15378"/>
        <dbReference type="ChEBI" id="CHEBI:29999"/>
        <dbReference type="ChEBI" id="CHEBI:30616"/>
        <dbReference type="ChEBI" id="CHEBI:83421"/>
        <dbReference type="ChEBI" id="CHEBI:456216"/>
        <dbReference type="EC" id="2.7.11.1"/>
    </reaction>
</comment>
<evidence type="ECO:0000313" key="14">
    <source>
        <dbReference type="RefSeq" id="XP_072818114.1"/>
    </source>
</evidence>
<keyword evidence="3" id="KW-0808">Transferase</keyword>
<feature type="region of interest" description="Disordered" evidence="10">
    <location>
        <begin position="434"/>
        <end position="535"/>
    </location>
</feature>
<evidence type="ECO:0000256" key="7">
    <source>
        <dbReference type="ARBA" id="ARBA00047899"/>
    </source>
</evidence>
<evidence type="ECO:0000256" key="2">
    <source>
        <dbReference type="ARBA" id="ARBA00022527"/>
    </source>
</evidence>
<dbReference type="PANTHER" id="PTHR24346:SF51">
    <property type="entry name" value="PAS DOMAIN-CONTAINING SERINE_THREONINE-PROTEIN KINASE"/>
    <property type="match status" value="1"/>
</dbReference>
<dbReference type="InterPro" id="IPR011009">
    <property type="entry name" value="Kinase-like_dom_sf"/>
</dbReference>
<gene>
    <name evidence="14" type="primary">PASK</name>
</gene>
<dbReference type="InterPro" id="IPR008271">
    <property type="entry name" value="Ser/Thr_kinase_AS"/>
</dbReference>
<evidence type="ECO:0000256" key="5">
    <source>
        <dbReference type="ARBA" id="ARBA00022777"/>
    </source>
</evidence>
<feature type="domain" description="Protein kinase" evidence="11">
    <location>
        <begin position="1050"/>
        <end position="1313"/>
    </location>
</feature>
<evidence type="ECO:0000259" key="12">
    <source>
        <dbReference type="PROSITE" id="PS50112"/>
    </source>
</evidence>
<dbReference type="GO" id="GO:0016301">
    <property type="term" value="F:kinase activity"/>
    <property type="evidence" value="ECO:0007669"/>
    <property type="project" value="UniProtKB-KW"/>
</dbReference>
<dbReference type="PROSITE" id="PS00108">
    <property type="entry name" value="PROTEIN_KINASE_ST"/>
    <property type="match status" value="1"/>
</dbReference>
<dbReference type="SMART" id="SM00091">
    <property type="entry name" value="PAS"/>
    <property type="match status" value="3"/>
</dbReference>
<evidence type="ECO:0000256" key="1">
    <source>
        <dbReference type="ARBA" id="ARBA00012513"/>
    </source>
</evidence>
<keyword evidence="13" id="KW-1185">Reference proteome</keyword>
<dbReference type="InterPro" id="IPR013767">
    <property type="entry name" value="PAS_fold"/>
</dbReference>
<dbReference type="EC" id="2.7.11.1" evidence="1"/>
<dbReference type="SUPFAM" id="SSF56112">
    <property type="entry name" value="Protein kinase-like (PK-like)"/>
    <property type="match status" value="1"/>
</dbReference>
<dbReference type="Pfam" id="PF00989">
    <property type="entry name" value="PAS"/>
    <property type="match status" value="1"/>
</dbReference>
<feature type="binding site" evidence="9">
    <location>
        <position position="1083"/>
    </location>
    <ligand>
        <name>ATP</name>
        <dbReference type="ChEBI" id="CHEBI:30616"/>
    </ligand>
</feature>
<comment type="catalytic activity">
    <reaction evidence="7">
        <text>L-threonyl-[protein] + ATP = O-phospho-L-threonyl-[protein] + ADP + H(+)</text>
        <dbReference type="Rhea" id="RHEA:46608"/>
        <dbReference type="Rhea" id="RHEA-COMP:11060"/>
        <dbReference type="Rhea" id="RHEA-COMP:11605"/>
        <dbReference type="ChEBI" id="CHEBI:15378"/>
        <dbReference type="ChEBI" id="CHEBI:30013"/>
        <dbReference type="ChEBI" id="CHEBI:30616"/>
        <dbReference type="ChEBI" id="CHEBI:61977"/>
        <dbReference type="ChEBI" id="CHEBI:456216"/>
        <dbReference type="EC" id="2.7.11.1"/>
    </reaction>
</comment>
<evidence type="ECO:0000259" key="11">
    <source>
        <dbReference type="PROSITE" id="PS50011"/>
    </source>
</evidence>
<dbReference type="Proteomes" id="UP001652581">
    <property type="component" value="Chromosome 5"/>
</dbReference>
<evidence type="ECO:0000256" key="8">
    <source>
        <dbReference type="ARBA" id="ARBA00048679"/>
    </source>
</evidence>
<dbReference type="InterPro" id="IPR000719">
    <property type="entry name" value="Prot_kinase_dom"/>
</dbReference>
<organism evidence="13 14">
    <name type="scientific">Vicugna pacos</name>
    <name type="common">Alpaca</name>
    <name type="synonym">Lama pacos</name>
    <dbReference type="NCBI Taxonomy" id="30538"/>
    <lineage>
        <taxon>Eukaryota</taxon>
        <taxon>Metazoa</taxon>
        <taxon>Chordata</taxon>
        <taxon>Craniata</taxon>
        <taxon>Vertebrata</taxon>
        <taxon>Euteleostomi</taxon>
        <taxon>Mammalia</taxon>
        <taxon>Eutheria</taxon>
        <taxon>Laurasiatheria</taxon>
        <taxon>Artiodactyla</taxon>
        <taxon>Tylopoda</taxon>
        <taxon>Camelidae</taxon>
        <taxon>Vicugna</taxon>
    </lineage>
</organism>
<feature type="region of interest" description="Disordered" evidence="10">
    <location>
        <begin position="588"/>
        <end position="656"/>
    </location>
</feature>
<dbReference type="PROSITE" id="PS50112">
    <property type="entry name" value="PAS"/>
    <property type="match status" value="1"/>
</dbReference>